<gene>
    <name evidence="2" type="ORF">A2628_05745</name>
</gene>
<evidence type="ECO:0000256" key="1">
    <source>
        <dbReference type="SAM" id="MobiDB-lite"/>
    </source>
</evidence>
<sequence>MAREVVDENKYSPMDYIRMGKEVPPSVIEAVERRYKRLSVGNNSRDYDDGGGGKITPTGIKKQGGGFK</sequence>
<protein>
    <submittedName>
        <fullName evidence="2">Uncharacterized protein</fullName>
    </submittedName>
</protein>
<proteinExistence type="predicted"/>
<feature type="region of interest" description="Disordered" evidence="1">
    <location>
        <begin position="41"/>
        <end position="68"/>
    </location>
</feature>
<dbReference type="Proteomes" id="UP000179221">
    <property type="component" value="Unassembled WGS sequence"/>
</dbReference>
<dbReference type="AlphaFoldDB" id="A0A1F7YK62"/>
<organism evidence="2 3">
    <name type="scientific">Candidatus Woesebacteria bacterium RIFCSPHIGHO2_01_FULL_40_22</name>
    <dbReference type="NCBI Taxonomy" id="1802499"/>
    <lineage>
        <taxon>Bacteria</taxon>
        <taxon>Candidatus Woeseibacteriota</taxon>
    </lineage>
</organism>
<comment type="caution">
    <text evidence="2">The sequence shown here is derived from an EMBL/GenBank/DDBJ whole genome shotgun (WGS) entry which is preliminary data.</text>
</comment>
<reference evidence="2 3" key="1">
    <citation type="journal article" date="2016" name="Nat. Commun.">
        <title>Thousands of microbial genomes shed light on interconnected biogeochemical processes in an aquifer system.</title>
        <authorList>
            <person name="Anantharaman K."/>
            <person name="Brown C.T."/>
            <person name="Hug L.A."/>
            <person name="Sharon I."/>
            <person name="Castelle C.J."/>
            <person name="Probst A.J."/>
            <person name="Thomas B.C."/>
            <person name="Singh A."/>
            <person name="Wilkins M.J."/>
            <person name="Karaoz U."/>
            <person name="Brodie E.L."/>
            <person name="Williams K.H."/>
            <person name="Hubbard S.S."/>
            <person name="Banfield J.F."/>
        </authorList>
    </citation>
    <scope>NUCLEOTIDE SEQUENCE [LARGE SCALE GENOMIC DNA]</scope>
</reference>
<name>A0A1F7YK62_9BACT</name>
<dbReference type="EMBL" id="MGGL01000008">
    <property type="protein sequence ID" value="OGM26915.1"/>
    <property type="molecule type" value="Genomic_DNA"/>
</dbReference>
<accession>A0A1F7YK62</accession>
<evidence type="ECO:0000313" key="3">
    <source>
        <dbReference type="Proteomes" id="UP000179221"/>
    </source>
</evidence>
<evidence type="ECO:0000313" key="2">
    <source>
        <dbReference type="EMBL" id="OGM26915.1"/>
    </source>
</evidence>